<dbReference type="InterPro" id="IPR029044">
    <property type="entry name" value="Nucleotide-diphossugar_trans"/>
</dbReference>
<evidence type="ECO:0000259" key="1">
    <source>
        <dbReference type="Pfam" id="PF00535"/>
    </source>
</evidence>
<protein>
    <submittedName>
        <fullName evidence="2">Glycosyltransferase</fullName>
    </submittedName>
</protein>
<dbReference type="EMBL" id="JAEHFJ010000003">
    <property type="protein sequence ID" value="MBJ2174279.1"/>
    <property type="molecule type" value="Genomic_DNA"/>
</dbReference>
<evidence type="ECO:0000313" key="2">
    <source>
        <dbReference type="EMBL" id="MBJ2174279.1"/>
    </source>
</evidence>
<dbReference type="Pfam" id="PF00535">
    <property type="entry name" value="Glycos_transf_2"/>
    <property type="match status" value="1"/>
</dbReference>
<comment type="caution">
    <text evidence="2">The sequence shown here is derived from an EMBL/GenBank/DDBJ whole genome shotgun (WGS) entry which is preliminary data.</text>
</comment>
<evidence type="ECO:0000313" key="3">
    <source>
        <dbReference type="Proteomes" id="UP000623301"/>
    </source>
</evidence>
<accession>A0ABS0WQM1</accession>
<dbReference type="SUPFAM" id="SSF53448">
    <property type="entry name" value="Nucleotide-diphospho-sugar transferases"/>
    <property type="match status" value="1"/>
</dbReference>
<name>A0ABS0WQM1_9FLAO</name>
<dbReference type="RefSeq" id="WP_198841019.1">
    <property type="nucleotide sequence ID" value="NZ_JAEHFJ010000003.1"/>
</dbReference>
<gene>
    <name evidence="2" type="ORF">JBL43_08520</name>
</gene>
<reference evidence="2 3" key="1">
    <citation type="submission" date="2020-12" db="EMBL/GenBank/DDBJ databases">
        <title>Aureibaculum luteum sp. nov. and Aureibaculum flavum sp. nov., novel members of the family Flavobacteriaceae isolated from Antarctic intertidal sediments.</title>
        <authorList>
            <person name="He X."/>
            <person name="Zhang X."/>
        </authorList>
    </citation>
    <scope>NUCLEOTIDE SEQUENCE [LARGE SCALE GENOMIC DNA]</scope>
    <source>
        <strain evidence="2 3">A20</strain>
    </source>
</reference>
<dbReference type="Gene3D" id="3.90.550.10">
    <property type="entry name" value="Spore Coat Polysaccharide Biosynthesis Protein SpsA, Chain A"/>
    <property type="match status" value="1"/>
</dbReference>
<sequence length="53" mass="6037">MEETDINIKPLVSIITGSYNSKKTIRDTIESVLNQSYPNIEYALIDGRLKTIH</sequence>
<dbReference type="Proteomes" id="UP000623301">
    <property type="component" value="Unassembled WGS sequence"/>
</dbReference>
<keyword evidence="3" id="KW-1185">Reference proteome</keyword>
<dbReference type="InterPro" id="IPR001173">
    <property type="entry name" value="Glyco_trans_2-like"/>
</dbReference>
<organism evidence="2 3">
    <name type="scientific">Aureibaculum flavum</name>
    <dbReference type="NCBI Taxonomy" id="2795986"/>
    <lineage>
        <taxon>Bacteria</taxon>
        <taxon>Pseudomonadati</taxon>
        <taxon>Bacteroidota</taxon>
        <taxon>Flavobacteriia</taxon>
        <taxon>Flavobacteriales</taxon>
        <taxon>Flavobacteriaceae</taxon>
        <taxon>Aureibaculum</taxon>
    </lineage>
</organism>
<feature type="domain" description="Glycosyltransferase 2-like" evidence="1">
    <location>
        <begin position="13"/>
        <end position="46"/>
    </location>
</feature>
<proteinExistence type="predicted"/>